<keyword evidence="1" id="KW-0472">Membrane</keyword>
<reference evidence="2" key="1">
    <citation type="journal article" date="2014" name="Front. Microbiol.">
        <title>High frequency of phylogenetically diverse reductive dehalogenase-homologous genes in deep subseafloor sedimentary metagenomes.</title>
        <authorList>
            <person name="Kawai M."/>
            <person name="Futagami T."/>
            <person name="Toyoda A."/>
            <person name="Takaki Y."/>
            <person name="Nishi S."/>
            <person name="Hori S."/>
            <person name="Arai W."/>
            <person name="Tsubouchi T."/>
            <person name="Morono Y."/>
            <person name="Uchiyama I."/>
            <person name="Ito T."/>
            <person name="Fujiyama A."/>
            <person name="Inagaki F."/>
            <person name="Takami H."/>
        </authorList>
    </citation>
    <scope>NUCLEOTIDE SEQUENCE</scope>
    <source>
        <strain evidence="2">Expedition CK06-06</strain>
    </source>
</reference>
<dbReference type="AlphaFoldDB" id="X1CIG3"/>
<proteinExistence type="predicted"/>
<gene>
    <name evidence="2" type="ORF">S01H4_21989</name>
</gene>
<feature type="non-terminal residue" evidence="2">
    <location>
        <position position="218"/>
    </location>
</feature>
<dbReference type="SUPFAM" id="SSF51445">
    <property type="entry name" value="(Trans)glycosidases"/>
    <property type="match status" value="1"/>
</dbReference>
<keyword evidence="1" id="KW-1133">Transmembrane helix</keyword>
<accession>X1CIG3</accession>
<dbReference type="EMBL" id="BART01010020">
    <property type="protein sequence ID" value="GAG84036.1"/>
    <property type="molecule type" value="Genomic_DNA"/>
</dbReference>
<protein>
    <recommendedName>
        <fullName evidence="3">Glycoside hydrolase family 2 catalytic domain-containing protein</fullName>
    </recommendedName>
</protein>
<sequence length="218" mass="25024">MSKKVTVLALALFILISGIFVIFKIAKRPAGAEVIRLRDGSYQLLVAGRPYFVKGVCYNPVPPGKGYDFNFWGDEAGVWKVDGKLMKEMGANSVRFFQPGKNPEEVKKVISGLYRLYGIRSALGHYLGYWDWPSANYADPQFREEIKKEITDMVHTYKDTPGLLFWVLGNENNYSFDLDVNPWTSDELKKIENLYKRRLAKARIYYTFINELVGIIKS</sequence>
<dbReference type="InterPro" id="IPR017853">
    <property type="entry name" value="GH"/>
</dbReference>
<keyword evidence="1" id="KW-0812">Transmembrane</keyword>
<evidence type="ECO:0000313" key="2">
    <source>
        <dbReference type="EMBL" id="GAG84036.1"/>
    </source>
</evidence>
<organism evidence="2">
    <name type="scientific">marine sediment metagenome</name>
    <dbReference type="NCBI Taxonomy" id="412755"/>
    <lineage>
        <taxon>unclassified sequences</taxon>
        <taxon>metagenomes</taxon>
        <taxon>ecological metagenomes</taxon>
    </lineage>
</organism>
<evidence type="ECO:0000256" key="1">
    <source>
        <dbReference type="SAM" id="Phobius"/>
    </source>
</evidence>
<evidence type="ECO:0008006" key="3">
    <source>
        <dbReference type="Google" id="ProtNLM"/>
    </source>
</evidence>
<comment type="caution">
    <text evidence="2">The sequence shown here is derived from an EMBL/GenBank/DDBJ whole genome shotgun (WGS) entry which is preliminary data.</text>
</comment>
<feature type="transmembrane region" description="Helical" evidence="1">
    <location>
        <begin position="6"/>
        <end position="26"/>
    </location>
</feature>
<dbReference type="Gene3D" id="3.20.20.80">
    <property type="entry name" value="Glycosidases"/>
    <property type="match status" value="1"/>
</dbReference>
<name>X1CIG3_9ZZZZ</name>